<gene>
    <name evidence="9" type="ORF">EBB45_17690</name>
</gene>
<dbReference type="GO" id="GO:0030170">
    <property type="term" value="F:pyridoxal phosphate binding"/>
    <property type="evidence" value="ECO:0007669"/>
    <property type="project" value="InterPro"/>
</dbReference>
<dbReference type="PROSITE" id="PS50949">
    <property type="entry name" value="HTH_GNTR"/>
    <property type="match status" value="1"/>
</dbReference>
<feature type="domain" description="HTH gntR-type" evidence="8">
    <location>
        <begin position="11"/>
        <end position="79"/>
    </location>
</feature>
<dbReference type="AlphaFoldDB" id="A0A3N9UMS6"/>
<keyword evidence="5" id="KW-0805">Transcription regulation</keyword>
<dbReference type="InterPro" id="IPR036390">
    <property type="entry name" value="WH_DNA-bd_sf"/>
</dbReference>
<protein>
    <submittedName>
        <fullName evidence="9">PLP-dependent aminotransferase family protein</fullName>
    </submittedName>
</protein>
<sequence length="467" mass="54588">MIRIDFTSDHRFIYQQIYSQLRKQILQNELRAHSKLPSKRELAEILNVSINSVKTAYEQLMEEGYIYTVERVGYYVEEIQEFKLAANTQQTFPPNLKETVETRKGWLSLSHMNTNPHLFPFKKWLSCQSKIYNTYISSLGDMPHTQGPYMLRQSIAEMLYRTRGITCEPEQIVLHATSQGLLERIIYMQQKKTFATENPGYARYHHLLKRANINTHLIQLDAQGIDVDYLTNTNADIVITTPSHQFPTGIIMPISRRIELLNWAAAKEERYIIEDDYDSEYKYQTDNIPALQSLDYNQKVIYMGTFSKTLLPGIRMSYMVLPPKWLSLYLDHFALEIQPANILTLYTLHEFIDSGLLEKHVRKMTKHYETIRTLLIEQLYEQLGEHIVIHDIPAGLHFLVEVFTEKTYTAIEEQAILHKLELYTLKRFSLNSLPLIKKSRSIIIGFANIAPEDIPKAVERLKKVLFH</sequence>
<evidence type="ECO:0000256" key="7">
    <source>
        <dbReference type="ARBA" id="ARBA00023163"/>
    </source>
</evidence>
<evidence type="ECO:0000259" key="8">
    <source>
        <dbReference type="PROSITE" id="PS50949"/>
    </source>
</evidence>
<evidence type="ECO:0000256" key="1">
    <source>
        <dbReference type="ARBA" id="ARBA00001933"/>
    </source>
</evidence>
<keyword evidence="6" id="KW-0238">DNA-binding</keyword>
<dbReference type="OrthoDB" id="9808770at2"/>
<keyword evidence="7" id="KW-0804">Transcription</keyword>
<proteinExistence type="inferred from homology"/>
<dbReference type="Gene3D" id="1.10.10.10">
    <property type="entry name" value="Winged helix-like DNA-binding domain superfamily/Winged helix DNA-binding domain"/>
    <property type="match status" value="1"/>
</dbReference>
<evidence type="ECO:0000256" key="2">
    <source>
        <dbReference type="ARBA" id="ARBA00005384"/>
    </source>
</evidence>
<dbReference type="CDD" id="cd00609">
    <property type="entry name" value="AAT_like"/>
    <property type="match status" value="1"/>
</dbReference>
<comment type="cofactor">
    <cofactor evidence="1">
        <name>pyridoxal 5'-phosphate</name>
        <dbReference type="ChEBI" id="CHEBI:597326"/>
    </cofactor>
</comment>
<dbReference type="CDD" id="cd07377">
    <property type="entry name" value="WHTH_GntR"/>
    <property type="match status" value="1"/>
</dbReference>
<dbReference type="InterPro" id="IPR015421">
    <property type="entry name" value="PyrdxlP-dep_Trfase_major"/>
</dbReference>
<dbReference type="GO" id="GO:0003677">
    <property type="term" value="F:DNA binding"/>
    <property type="evidence" value="ECO:0007669"/>
    <property type="project" value="UniProtKB-KW"/>
</dbReference>
<evidence type="ECO:0000256" key="4">
    <source>
        <dbReference type="ARBA" id="ARBA00022898"/>
    </source>
</evidence>
<dbReference type="SUPFAM" id="SSF53383">
    <property type="entry name" value="PLP-dependent transferases"/>
    <property type="match status" value="1"/>
</dbReference>
<dbReference type="Pfam" id="PF00155">
    <property type="entry name" value="Aminotran_1_2"/>
    <property type="match status" value="1"/>
</dbReference>
<evidence type="ECO:0000313" key="10">
    <source>
        <dbReference type="Proteomes" id="UP000274033"/>
    </source>
</evidence>
<evidence type="ECO:0000256" key="5">
    <source>
        <dbReference type="ARBA" id="ARBA00023015"/>
    </source>
</evidence>
<dbReference type="Gene3D" id="3.40.640.10">
    <property type="entry name" value="Type I PLP-dependent aspartate aminotransferase-like (Major domain)"/>
    <property type="match status" value="1"/>
</dbReference>
<reference evidence="9 10" key="1">
    <citation type="journal article" date="2013" name="J. Microbiol.">
        <title>Lysinibacillus chungkukjangi sp. nov., isolated from Chungkukjang, Korean fermented soybean food.</title>
        <authorList>
            <person name="Kim S.J."/>
            <person name="Jang Y.H."/>
            <person name="Hamada M."/>
            <person name="Ahn J.H."/>
            <person name="Weon H.Y."/>
            <person name="Suzuki K."/>
            <person name="Whang K.S."/>
            <person name="Kwon S.W."/>
        </authorList>
    </citation>
    <scope>NUCLEOTIDE SEQUENCE [LARGE SCALE GENOMIC DNA]</scope>
    <source>
        <strain evidence="9 10">MCCC 1A12701</strain>
    </source>
</reference>
<accession>A0A3N9UMS6</accession>
<dbReference type="Proteomes" id="UP000274033">
    <property type="component" value="Unassembled WGS sequence"/>
</dbReference>
<dbReference type="SUPFAM" id="SSF46785">
    <property type="entry name" value="Winged helix' DNA-binding domain"/>
    <property type="match status" value="1"/>
</dbReference>
<keyword evidence="9" id="KW-0808">Transferase</keyword>
<dbReference type="GO" id="GO:0003700">
    <property type="term" value="F:DNA-binding transcription factor activity"/>
    <property type="evidence" value="ECO:0007669"/>
    <property type="project" value="InterPro"/>
</dbReference>
<organism evidence="9 10">
    <name type="scientific">Lysinibacillus composti</name>
    <dbReference type="NCBI Taxonomy" id="720633"/>
    <lineage>
        <taxon>Bacteria</taxon>
        <taxon>Bacillati</taxon>
        <taxon>Bacillota</taxon>
        <taxon>Bacilli</taxon>
        <taxon>Bacillales</taxon>
        <taxon>Bacillaceae</taxon>
        <taxon>Lysinibacillus</taxon>
    </lineage>
</organism>
<dbReference type="PANTHER" id="PTHR46577">
    <property type="entry name" value="HTH-TYPE TRANSCRIPTIONAL REGULATORY PROTEIN GABR"/>
    <property type="match status" value="1"/>
</dbReference>
<comment type="caution">
    <text evidence="9">The sequence shown here is derived from an EMBL/GenBank/DDBJ whole genome shotgun (WGS) entry which is preliminary data.</text>
</comment>
<dbReference type="Pfam" id="PF00392">
    <property type="entry name" value="GntR"/>
    <property type="match status" value="1"/>
</dbReference>
<dbReference type="InterPro" id="IPR015424">
    <property type="entry name" value="PyrdxlP-dep_Trfase"/>
</dbReference>
<name>A0A3N9UMS6_9BACI</name>
<comment type="similarity">
    <text evidence="2">In the C-terminal section; belongs to the class-I pyridoxal-phosphate-dependent aminotransferase family.</text>
</comment>
<dbReference type="PANTHER" id="PTHR46577:SF1">
    <property type="entry name" value="HTH-TYPE TRANSCRIPTIONAL REGULATORY PROTEIN GABR"/>
    <property type="match status" value="1"/>
</dbReference>
<keyword evidence="4" id="KW-0663">Pyridoxal phosphate</keyword>
<dbReference type="EMBL" id="RRCT01000025">
    <property type="protein sequence ID" value="RQW73196.1"/>
    <property type="molecule type" value="Genomic_DNA"/>
</dbReference>
<dbReference type="RefSeq" id="WP_124766678.1">
    <property type="nucleotide sequence ID" value="NZ_JAFBDY010000023.1"/>
</dbReference>
<dbReference type="GO" id="GO:0008483">
    <property type="term" value="F:transaminase activity"/>
    <property type="evidence" value="ECO:0007669"/>
    <property type="project" value="UniProtKB-KW"/>
</dbReference>
<dbReference type="InterPro" id="IPR000524">
    <property type="entry name" value="Tscrpt_reg_HTH_GntR"/>
</dbReference>
<evidence type="ECO:0000313" key="9">
    <source>
        <dbReference type="EMBL" id="RQW73196.1"/>
    </source>
</evidence>
<keyword evidence="3 9" id="KW-0032">Aminotransferase</keyword>
<evidence type="ECO:0000256" key="6">
    <source>
        <dbReference type="ARBA" id="ARBA00023125"/>
    </source>
</evidence>
<dbReference type="InterPro" id="IPR051446">
    <property type="entry name" value="HTH_trans_reg/aminotransferase"/>
</dbReference>
<dbReference type="InterPro" id="IPR004839">
    <property type="entry name" value="Aminotransferase_I/II_large"/>
</dbReference>
<dbReference type="InterPro" id="IPR036388">
    <property type="entry name" value="WH-like_DNA-bd_sf"/>
</dbReference>
<keyword evidence="10" id="KW-1185">Reference proteome</keyword>
<dbReference type="SMART" id="SM00345">
    <property type="entry name" value="HTH_GNTR"/>
    <property type="match status" value="1"/>
</dbReference>
<evidence type="ECO:0000256" key="3">
    <source>
        <dbReference type="ARBA" id="ARBA00022576"/>
    </source>
</evidence>